<evidence type="ECO:0000313" key="2">
    <source>
        <dbReference type="Proteomes" id="UP000054549"/>
    </source>
</evidence>
<dbReference type="Proteomes" id="UP000054549">
    <property type="component" value="Unassembled WGS sequence"/>
</dbReference>
<keyword evidence="2" id="KW-1185">Reference proteome</keyword>
<dbReference type="EMBL" id="KN818370">
    <property type="protein sequence ID" value="KIL57440.1"/>
    <property type="molecule type" value="Genomic_DNA"/>
</dbReference>
<sequence length="803" mass="90696">MTQTALLPTQVTPPRLWAWDIEGAMLAAFKPFTKYITYLAGGKLDGYFESIQPEKLVTDLEVVLPTQPILLLHGLGENTNMKAINSLFTSDTVHLFAVSGAGKTRRTLEGLCHYWGFYISCRPHRGIGSNDFKSVTKIMTTMSKWDGDKNGQNNIKNNTKNVDVASCAFAMLICARVFVLKHLLEHLTLDTEDMIARRRWILAQVMPPFPKFQDDDDMFTTIITSLRGAEEKDMLRLAGTMLRGMARIRGLLFVVVDEAQVAAEYLSDYFRSFTTGTDMRPVLDAFHTFLWRTRIFRGVILAGTGLSEMVKNVLLSQAAKSMGSRKYPIVSVELGRFTKDGTSHVDYIRKYLSLRSISDRRLEDRILYWFSGRRVQVWTILIELLLYTQPGSPHRILSAFARSLTQFTITDAIDLEEGEPVLTPDTVDKISAFRELSTVDRLFEGRDQGCDQAQLIQCLFHAFMRWRIGSQTTSFPVKGNVHELIALGIGHLQEVEPSRTLDPKKNPVHLCEPLVVLYLSSVFDKYPHTKKEAWIAEAFRTARDPQSGGIIFEEAVLLVLLERFGGKTCALSDVFQCNQPWGSRKVALVSLKRTADDLMQCYPVSWTSGSSDRLGFRAASPKDVLEFLNNPDGKCFLFPDTHMGPDLMCFLQDEETKELILVAVQARLIFPSLTVSDWLSAIETVTPEFFYTSNTKNGRVQYAPIKYPDVLDGITEALETMLGPAEYKPVVDKCREKLRSFTALNKKFESKASRKTPKYLRIIAPIDARQQWESESQGDVGVLRWELMETYDVVMTGASSDVA</sequence>
<accession>A0A0C2S431</accession>
<protein>
    <submittedName>
        <fullName evidence="1">Uncharacterized protein</fullName>
    </submittedName>
</protein>
<proteinExistence type="predicted"/>
<gene>
    <name evidence="1" type="ORF">M378DRAFT_181638</name>
</gene>
<organism evidence="1 2">
    <name type="scientific">Amanita muscaria (strain Koide BX008)</name>
    <dbReference type="NCBI Taxonomy" id="946122"/>
    <lineage>
        <taxon>Eukaryota</taxon>
        <taxon>Fungi</taxon>
        <taxon>Dikarya</taxon>
        <taxon>Basidiomycota</taxon>
        <taxon>Agaricomycotina</taxon>
        <taxon>Agaricomycetes</taxon>
        <taxon>Agaricomycetidae</taxon>
        <taxon>Agaricales</taxon>
        <taxon>Pluteineae</taxon>
        <taxon>Amanitaceae</taxon>
        <taxon>Amanita</taxon>
    </lineage>
</organism>
<reference evidence="1 2" key="1">
    <citation type="submission" date="2014-04" db="EMBL/GenBank/DDBJ databases">
        <title>Evolutionary Origins and Diversification of the Mycorrhizal Mutualists.</title>
        <authorList>
            <consortium name="DOE Joint Genome Institute"/>
            <consortium name="Mycorrhizal Genomics Consortium"/>
            <person name="Kohler A."/>
            <person name="Kuo A."/>
            <person name="Nagy L.G."/>
            <person name="Floudas D."/>
            <person name="Copeland A."/>
            <person name="Barry K.W."/>
            <person name="Cichocki N."/>
            <person name="Veneault-Fourrey C."/>
            <person name="LaButti K."/>
            <person name="Lindquist E.A."/>
            <person name="Lipzen A."/>
            <person name="Lundell T."/>
            <person name="Morin E."/>
            <person name="Murat C."/>
            <person name="Riley R."/>
            <person name="Ohm R."/>
            <person name="Sun H."/>
            <person name="Tunlid A."/>
            <person name="Henrissat B."/>
            <person name="Grigoriev I.V."/>
            <person name="Hibbett D.S."/>
            <person name="Martin F."/>
        </authorList>
    </citation>
    <scope>NUCLEOTIDE SEQUENCE [LARGE SCALE GENOMIC DNA]</scope>
    <source>
        <strain evidence="1 2">Koide BX008</strain>
    </source>
</reference>
<evidence type="ECO:0000313" key="1">
    <source>
        <dbReference type="EMBL" id="KIL57440.1"/>
    </source>
</evidence>
<name>A0A0C2S431_AMAMK</name>
<dbReference type="HOGENOM" id="CLU_317618_0_0_1"/>
<dbReference type="InParanoid" id="A0A0C2S431"/>
<dbReference type="OrthoDB" id="2393824at2759"/>
<dbReference type="AlphaFoldDB" id="A0A0C2S431"/>